<proteinExistence type="predicted"/>
<dbReference type="Gene3D" id="2.160.20.10">
    <property type="entry name" value="Single-stranded right-handed beta-helix, Pectin lyase-like"/>
    <property type="match status" value="1"/>
</dbReference>
<dbReference type="SUPFAM" id="SSF51126">
    <property type="entry name" value="Pectin lyase-like"/>
    <property type="match status" value="1"/>
</dbReference>
<evidence type="ECO:0008006" key="2">
    <source>
        <dbReference type="Google" id="ProtNLM"/>
    </source>
</evidence>
<gene>
    <name evidence="1" type="ORF">METZ01_LOCUS461370</name>
</gene>
<dbReference type="InterPro" id="IPR012334">
    <property type="entry name" value="Pectin_lyas_fold"/>
</dbReference>
<dbReference type="Pfam" id="PF14592">
    <property type="entry name" value="Chondroitinas_B"/>
    <property type="match status" value="1"/>
</dbReference>
<dbReference type="InterPro" id="IPR011050">
    <property type="entry name" value="Pectin_lyase_fold/virulence"/>
</dbReference>
<sequence>MSCFVLMVCFLSFSGVSVYAYESFKGVAMHSLDDLSKRIAEAEPGDDIFLEEGHYTGSGCVLSGKGTESRPVVVQARTTGGVTFADPVLLESDYVVLEGIQFVENGNLEILGTGCRITRCTWTDVQVGKRVRVRPRSKQIEIGFCRFQDKTSNLDKYRDCQLMQIVVRNEGELHHIHHNHFLDVLEGKSNNGYETLQLI</sequence>
<protein>
    <recommendedName>
        <fullName evidence="2">Right handed beta helix domain-containing protein</fullName>
    </recommendedName>
</protein>
<evidence type="ECO:0000313" key="1">
    <source>
        <dbReference type="EMBL" id="SVE08516.1"/>
    </source>
</evidence>
<feature type="non-terminal residue" evidence="1">
    <location>
        <position position="199"/>
    </location>
</feature>
<dbReference type="EMBL" id="UINC01193082">
    <property type="protein sequence ID" value="SVE08516.1"/>
    <property type="molecule type" value="Genomic_DNA"/>
</dbReference>
<dbReference type="InterPro" id="IPR039513">
    <property type="entry name" value="PL-6"/>
</dbReference>
<dbReference type="AlphaFoldDB" id="A0A383AKT3"/>
<accession>A0A383AKT3</accession>
<name>A0A383AKT3_9ZZZZ</name>
<reference evidence="1" key="1">
    <citation type="submission" date="2018-05" db="EMBL/GenBank/DDBJ databases">
        <authorList>
            <person name="Lanie J.A."/>
            <person name="Ng W.-L."/>
            <person name="Kazmierczak K.M."/>
            <person name="Andrzejewski T.M."/>
            <person name="Davidsen T.M."/>
            <person name="Wayne K.J."/>
            <person name="Tettelin H."/>
            <person name="Glass J.I."/>
            <person name="Rusch D."/>
            <person name="Podicherti R."/>
            <person name="Tsui H.-C.T."/>
            <person name="Winkler M.E."/>
        </authorList>
    </citation>
    <scope>NUCLEOTIDE SEQUENCE</scope>
</reference>
<organism evidence="1">
    <name type="scientific">marine metagenome</name>
    <dbReference type="NCBI Taxonomy" id="408172"/>
    <lineage>
        <taxon>unclassified sequences</taxon>
        <taxon>metagenomes</taxon>
        <taxon>ecological metagenomes</taxon>
    </lineage>
</organism>